<dbReference type="EMBL" id="CP020814">
    <property type="protein sequence ID" value="ARK31772.1"/>
    <property type="molecule type" value="Genomic_DNA"/>
</dbReference>
<dbReference type="STRING" id="199441.BkAM31D_19085"/>
<feature type="transmembrane region" description="Helical" evidence="6">
    <location>
        <begin position="7"/>
        <end position="25"/>
    </location>
</feature>
<evidence type="ECO:0000256" key="6">
    <source>
        <dbReference type="SAM" id="Phobius"/>
    </source>
</evidence>
<comment type="subcellular location">
    <subcellularLocation>
        <location evidence="1">Cell membrane</location>
        <topology evidence="1">Multi-pass membrane protein</topology>
    </subcellularLocation>
</comment>
<gene>
    <name evidence="7" type="primary">cidA</name>
    <name evidence="7" type="ORF">BkAM31D_19085</name>
</gene>
<dbReference type="PANTHER" id="PTHR33931">
    <property type="entry name" value="HOLIN-LIKE PROTEIN CIDA-RELATED"/>
    <property type="match status" value="1"/>
</dbReference>
<evidence type="ECO:0000313" key="8">
    <source>
        <dbReference type="Proteomes" id="UP000193006"/>
    </source>
</evidence>
<dbReference type="PANTHER" id="PTHR33931:SF2">
    <property type="entry name" value="HOLIN-LIKE PROTEIN CIDA"/>
    <property type="match status" value="1"/>
</dbReference>
<dbReference type="RefSeq" id="WP_085449816.1">
    <property type="nucleotide sequence ID" value="NZ_CP020814.1"/>
</dbReference>
<dbReference type="AlphaFoldDB" id="A0A1X9MLM3"/>
<keyword evidence="5 6" id="KW-0472">Membrane</keyword>
<dbReference type="Proteomes" id="UP000193006">
    <property type="component" value="Chromosome"/>
</dbReference>
<keyword evidence="3 6" id="KW-0812">Transmembrane</keyword>
<accession>A0A1X9MLM3</accession>
<dbReference type="GO" id="GO:0005886">
    <property type="term" value="C:plasma membrane"/>
    <property type="evidence" value="ECO:0007669"/>
    <property type="project" value="UniProtKB-SubCell"/>
</dbReference>
<dbReference type="Pfam" id="PF03788">
    <property type="entry name" value="LrgA"/>
    <property type="match status" value="1"/>
</dbReference>
<protein>
    <submittedName>
        <fullName evidence="7">Holin-like protein CidA</fullName>
    </submittedName>
</protein>
<reference evidence="7 8" key="1">
    <citation type="submission" date="2017-04" db="EMBL/GenBank/DDBJ databases">
        <title>Bacillus krulwichiae AM31D Genome sequencing and assembly.</title>
        <authorList>
            <person name="Krulwich T.A."/>
            <person name="Anastor L."/>
            <person name="Ehrlich R."/>
            <person name="Ehrlich G.D."/>
            <person name="Janto B."/>
        </authorList>
    </citation>
    <scope>NUCLEOTIDE SEQUENCE [LARGE SCALE GENOMIC DNA]</scope>
    <source>
        <strain evidence="7 8">AM31D</strain>
    </source>
</reference>
<evidence type="ECO:0000256" key="2">
    <source>
        <dbReference type="ARBA" id="ARBA00022475"/>
    </source>
</evidence>
<evidence type="ECO:0000256" key="4">
    <source>
        <dbReference type="ARBA" id="ARBA00022989"/>
    </source>
</evidence>
<feature type="transmembrane region" description="Helical" evidence="6">
    <location>
        <begin position="89"/>
        <end position="111"/>
    </location>
</feature>
<keyword evidence="8" id="KW-1185">Reference proteome</keyword>
<evidence type="ECO:0000256" key="3">
    <source>
        <dbReference type="ARBA" id="ARBA00022692"/>
    </source>
</evidence>
<feature type="transmembrane region" description="Helical" evidence="6">
    <location>
        <begin position="31"/>
        <end position="52"/>
    </location>
</feature>
<organism evidence="7 8">
    <name type="scientific">Halalkalibacter krulwichiae</name>
    <dbReference type="NCBI Taxonomy" id="199441"/>
    <lineage>
        <taxon>Bacteria</taxon>
        <taxon>Bacillati</taxon>
        <taxon>Bacillota</taxon>
        <taxon>Bacilli</taxon>
        <taxon>Bacillales</taxon>
        <taxon>Bacillaceae</taxon>
        <taxon>Halalkalibacter</taxon>
    </lineage>
</organism>
<evidence type="ECO:0000256" key="5">
    <source>
        <dbReference type="ARBA" id="ARBA00023136"/>
    </source>
</evidence>
<dbReference type="KEGG" id="bkw:BkAM31D_19085"/>
<evidence type="ECO:0000256" key="1">
    <source>
        <dbReference type="ARBA" id="ARBA00004651"/>
    </source>
</evidence>
<name>A0A1X9MLM3_9BACI</name>
<keyword evidence="4 6" id="KW-1133">Transmembrane helix</keyword>
<sequence length="125" mass="13922">MKNENCINYLSCSDIINFLWGGVAIQRWLDLPIPGSIIGMLLLFLALLSKVLPVRFIEEGSALLLKHMPLLFLPVTVGILQFLDVFAGSGILLILITLISTIMVMMISSLIGQKLIKRKEVEKKL</sequence>
<evidence type="ECO:0000313" key="7">
    <source>
        <dbReference type="EMBL" id="ARK31772.1"/>
    </source>
</evidence>
<proteinExistence type="predicted"/>
<dbReference type="InterPro" id="IPR005538">
    <property type="entry name" value="LrgA/CidA"/>
</dbReference>
<keyword evidence="2" id="KW-1003">Cell membrane</keyword>
<feature type="transmembrane region" description="Helical" evidence="6">
    <location>
        <begin position="64"/>
        <end position="83"/>
    </location>
</feature>